<dbReference type="OrthoDB" id="3218502at2"/>
<dbReference type="AlphaFoldDB" id="A0A1V2IB47"/>
<gene>
    <name evidence="1" type="ORF">BL253_14295</name>
</gene>
<dbReference type="EMBL" id="MOMC01000027">
    <property type="protein sequence ID" value="ONH30315.1"/>
    <property type="molecule type" value="Genomic_DNA"/>
</dbReference>
<dbReference type="Proteomes" id="UP000188929">
    <property type="component" value="Unassembled WGS sequence"/>
</dbReference>
<sequence>MLVPAARERGVRRVVVPLAAVVPAAAARDEVPRAAGRAAAGRAAAERVAVERVAVERDVVERVPAARAAVERVAVERAGVERVAGEGDAADVAVRVGPAGLLPSGLAVVVRAFDGIVVPLSAQAAATVDYA</sequence>
<organism evidence="1 2">
    <name type="scientific">Pseudofrankia asymbiotica</name>
    <dbReference type="NCBI Taxonomy" id="1834516"/>
    <lineage>
        <taxon>Bacteria</taxon>
        <taxon>Bacillati</taxon>
        <taxon>Actinomycetota</taxon>
        <taxon>Actinomycetes</taxon>
        <taxon>Frankiales</taxon>
        <taxon>Frankiaceae</taxon>
        <taxon>Pseudofrankia</taxon>
    </lineage>
</organism>
<keyword evidence="2" id="KW-1185">Reference proteome</keyword>
<reference evidence="2" key="1">
    <citation type="submission" date="2016-10" db="EMBL/GenBank/DDBJ databases">
        <title>Frankia sp. NRRL B-16386 Genome sequencing.</title>
        <authorList>
            <person name="Ghodhbane-Gtari F."/>
            <person name="Swanson E."/>
            <person name="Gueddou A."/>
            <person name="Hezbri K."/>
            <person name="Ktari K."/>
            <person name="Nouioui I."/>
            <person name="Morris K."/>
            <person name="Simpson S."/>
            <person name="Abebe-Akele F."/>
            <person name="Thomas K."/>
            <person name="Gtari M."/>
            <person name="Tisa L.S."/>
        </authorList>
    </citation>
    <scope>NUCLEOTIDE SEQUENCE [LARGE SCALE GENOMIC DNA]</scope>
    <source>
        <strain evidence="2">NRRL B-16386</strain>
    </source>
</reference>
<evidence type="ECO:0000313" key="2">
    <source>
        <dbReference type="Proteomes" id="UP000188929"/>
    </source>
</evidence>
<protein>
    <submittedName>
        <fullName evidence="1">Uncharacterized protein</fullName>
    </submittedName>
</protein>
<proteinExistence type="predicted"/>
<dbReference type="RefSeq" id="WP_076817232.1">
    <property type="nucleotide sequence ID" value="NZ_MOMC01000027.1"/>
</dbReference>
<accession>A0A1V2IB47</accession>
<dbReference type="STRING" id="1834516.BL253_14295"/>
<evidence type="ECO:0000313" key="1">
    <source>
        <dbReference type="EMBL" id="ONH30315.1"/>
    </source>
</evidence>
<name>A0A1V2IB47_9ACTN</name>
<comment type="caution">
    <text evidence="1">The sequence shown here is derived from an EMBL/GenBank/DDBJ whole genome shotgun (WGS) entry which is preliminary data.</text>
</comment>